<sequence>MEKLVTSKDFPSADGFIYLNAANISLVYQGATDALVDWYKDTALHGSNNFDEVAEVNTFEDLRQATAQMLNANPEDIAVGSSATELLSSLAWAVLPGAETNVVSTKIVFPSTV</sequence>
<dbReference type="Gene3D" id="3.90.1150.10">
    <property type="entry name" value="Aspartate Aminotransferase, domain 1"/>
    <property type="match status" value="1"/>
</dbReference>
<proteinExistence type="predicted"/>
<feature type="non-terminal residue" evidence="1">
    <location>
        <position position="113"/>
    </location>
</feature>
<dbReference type="InterPro" id="IPR015424">
    <property type="entry name" value="PyrdxlP-dep_Trfase"/>
</dbReference>
<accession>A0A382K5U9</accession>
<dbReference type="InterPro" id="IPR015422">
    <property type="entry name" value="PyrdxlP-dep_Trfase_small"/>
</dbReference>
<organism evidence="1">
    <name type="scientific">marine metagenome</name>
    <dbReference type="NCBI Taxonomy" id="408172"/>
    <lineage>
        <taxon>unclassified sequences</taxon>
        <taxon>metagenomes</taxon>
        <taxon>ecological metagenomes</taxon>
    </lineage>
</organism>
<dbReference type="EMBL" id="UINC01078123">
    <property type="protein sequence ID" value="SVC18893.1"/>
    <property type="molecule type" value="Genomic_DNA"/>
</dbReference>
<evidence type="ECO:0000313" key="1">
    <source>
        <dbReference type="EMBL" id="SVC18893.1"/>
    </source>
</evidence>
<gene>
    <name evidence="1" type="ORF">METZ01_LOCUS271747</name>
</gene>
<dbReference type="Gene3D" id="3.40.640.10">
    <property type="entry name" value="Type I PLP-dependent aspartate aminotransferase-like (Major domain)"/>
    <property type="match status" value="1"/>
</dbReference>
<dbReference type="AlphaFoldDB" id="A0A382K5U9"/>
<name>A0A382K5U9_9ZZZZ</name>
<evidence type="ECO:0008006" key="2">
    <source>
        <dbReference type="Google" id="ProtNLM"/>
    </source>
</evidence>
<protein>
    <recommendedName>
        <fullName evidence="2">Aminotransferase class V domain-containing protein</fullName>
    </recommendedName>
</protein>
<dbReference type="SUPFAM" id="SSF53383">
    <property type="entry name" value="PLP-dependent transferases"/>
    <property type="match status" value="1"/>
</dbReference>
<dbReference type="InterPro" id="IPR015421">
    <property type="entry name" value="PyrdxlP-dep_Trfase_major"/>
</dbReference>
<reference evidence="1" key="1">
    <citation type="submission" date="2018-05" db="EMBL/GenBank/DDBJ databases">
        <authorList>
            <person name="Lanie J.A."/>
            <person name="Ng W.-L."/>
            <person name="Kazmierczak K.M."/>
            <person name="Andrzejewski T.M."/>
            <person name="Davidsen T.M."/>
            <person name="Wayne K.J."/>
            <person name="Tettelin H."/>
            <person name="Glass J.I."/>
            <person name="Rusch D."/>
            <person name="Podicherti R."/>
            <person name="Tsui H.-C.T."/>
            <person name="Winkler M.E."/>
        </authorList>
    </citation>
    <scope>NUCLEOTIDE SEQUENCE</scope>
</reference>